<evidence type="ECO:0000256" key="1">
    <source>
        <dbReference type="SAM" id="SignalP"/>
    </source>
</evidence>
<gene>
    <name evidence="2" type="ORF">HNQ03_002962</name>
</gene>
<dbReference type="Proteomes" id="UP000610746">
    <property type="component" value="Unassembled WGS sequence"/>
</dbReference>
<keyword evidence="3" id="KW-1185">Reference proteome</keyword>
<accession>A0A8J8K9N8</accession>
<proteinExistence type="predicted"/>
<keyword evidence="1" id="KW-0732">Signal</keyword>
<protein>
    <recommendedName>
        <fullName evidence="4">Lipoprotein</fullName>
    </recommendedName>
</protein>
<feature type="chain" id="PRO_5035230034" description="Lipoprotein" evidence="1">
    <location>
        <begin position="22"/>
        <end position="153"/>
    </location>
</feature>
<dbReference type="RefSeq" id="WP_173780411.1">
    <property type="nucleotide sequence ID" value="NZ_JABSNO010000030.1"/>
</dbReference>
<dbReference type="EMBL" id="JABSNO010000030">
    <property type="protein sequence ID" value="NRS93871.1"/>
    <property type="molecule type" value="Genomic_DNA"/>
</dbReference>
<feature type="signal peptide" evidence="1">
    <location>
        <begin position="1"/>
        <end position="21"/>
    </location>
</feature>
<name>A0A8J8K9N8_9FLAO</name>
<evidence type="ECO:0000313" key="3">
    <source>
        <dbReference type="Proteomes" id="UP000610746"/>
    </source>
</evidence>
<evidence type="ECO:0000313" key="2">
    <source>
        <dbReference type="EMBL" id="NRS93871.1"/>
    </source>
</evidence>
<dbReference type="AlphaFoldDB" id="A0A8J8K9N8"/>
<evidence type="ECO:0008006" key="4">
    <source>
        <dbReference type="Google" id="ProtNLM"/>
    </source>
</evidence>
<comment type="caution">
    <text evidence="2">The sequence shown here is derived from an EMBL/GenBank/DDBJ whole genome shotgun (WGS) entry which is preliminary data.</text>
</comment>
<organism evidence="2 3">
    <name type="scientific">Frigoriflavimonas asaccharolytica</name>
    <dbReference type="NCBI Taxonomy" id="2735899"/>
    <lineage>
        <taxon>Bacteria</taxon>
        <taxon>Pseudomonadati</taxon>
        <taxon>Bacteroidota</taxon>
        <taxon>Flavobacteriia</taxon>
        <taxon>Flavobacteriales</taxon>
        <taxon>Weeksellaceae</taxon>
        <taxon>Frigoriflavimonas</taxon>
    </lineage>
</organism>
<reference evidence="2" key="1">
    <citation type="submission" date="2020-05" db="EMBL/GenBank/DDBJ databases">
        <title>Genomic Encyclopedia of Type Strains, Phase IV (KMG-V): Genome sequencing to study the core and pangenomes of soil and plant-associated prokaryotes.</title>
        <authorList>
            <person name="Whitman W."/>
        </authorList>
    </citation>
    <scope>NUCLEOTIDE SEQUENCE</scope>
    <source>
        <strain evidence="2">16F</strain>
    </source>
</reference>
<sequence>MNYVKYITLGLFAIFALQCSAQKETKTVKKELTNTTKNSKIKIVELEEITRGSKRNASISETSKMIVLPGKIKNTPTTKTNWIDVESTINAISLEEINSYPAPTTDRFHDGALAATIKITTSTGKVYTSQTFDAGSPPKELAKLYILLSENFK</sequence>